<comment type="caution">
    <text evidence="2">The sequence shown here is derived from an EMBL/GenBank/DDBJ whole genome shotgun (WGS) entry which is preliminary data.</text>
</comment>
<dbReference type="RefSeq" id="WP_354472629.1">
    <property type="nucleotide sequence ID" value="NZ_JBEPSB010000023.1"/>
</dbReference>
<gene>
    <name evidence="2" type="ORF">ABIA69_003864</name>
</gene>
<keyword evidence="1" id="KW-0472">Membrane</keyword>
<protein>
    <submittedName>
        <fullName evidence="2">Uncharacterized protein</fullName>
    </submittedName>
</protein>
<keyword evidence="3" id="KW-1185">Reference proteome</keyword>
<keyword evidence="1" id="KW-1133">Transmembrane helix</keyword>
<proteinExistence type="predicted"/>
<sequence>MLKLLIQKISIAIISTIILAWILSLYFGYTPNAQETADTASFSYSTLFIIYAVYSLVIYATLGVIISWIIDTKIKKQLNQIVFYTASGAIIGGVFYLYTSAVPYFHELMTFLLIGGFASLLFLVIQKGCHLTVFKLIK</sequence>
<name>A0ABV2PNY8_9BACI</name>
<dbReference type="EMBL" id="JBEPSB010000023">
    <property type="protein sequence ID" value="MET4562673.1"/>
    <property type="molecule type" value="Genomic_DNA"/>
</dbReference>
<feature type="transmembrane region" description="Helical" evidence="1">
    <location>
        <begin position="9"/>
        <end position="29"/>
    </location>
</feature>
<evidence type="ECO:0000256" key="1">
    <source>
        <dbReference type="SAM" id="Phobius"/>
    </source>
</evidence>
<organism evidence="2 3">
    <name type="scientific">Lysinibacillus parviboronicapiens</name>
    <dbReference type="NCBI Taxonomy" id="436516"/>
    <lineage>
        <taxon>Bacteria</taxon>
        <taxon>Bacillati</taxon>
        <taxon>Bacillota</taxon>
        <taxon>Bacilli</taxon>
        <taxon>Bacillales</taxon>
        <taxon>Bacillaceae</taxon>
        <taxon>Lysinibacillus</taxon>
    </lineage>
</organism>
<accession>A0ABV2PNY8</accession>
<feature type="transmembrane region" description="Helical" evidence="1">
    <location>
        <begin position="104"/>
        <end position="125"/>
    </location>
</feature>
<feature type="transmembrane region" description="Helical" evidence="1">
    <location>
        <begin position="49"/>
        <end position="69"/>
    </location>
</feature>
<evidence type="ECO:0000313" key="2">
    <source>
        <dbReference type="EMBL" id="MET4562673.1"/>
    </source>
</evidence>
<evidence type="ECO:0000313" key="3">
    <source>
        <dbReference type="Proteomes" id="UP001549363"/>
    </source>
</evidence>
<reference evidence="2 3" key="1">
    <citation type="submission" date="2024-06" db="EMBL/GenBank/DDBJ databases">
        <title>Sorghum-associated microbial communities from plants grown in Nebraska, USA.</title>
        <authorList>
            <person name="Schachtman D."/>
        </authorList>
    </citation>
    <scope>NUCLEOTIDE SEQUENCE [LARGE SCALE GENOMIC DNA]</scope>
    <source>
        <strain evidence="2 3">736</strain>
    </source>
</reference>
<dbReference type="Proteomes" id="UP001549363">
    <property type="component" value="Unassembled WGS sequence"/>
</dbReference>
<feature type="transmembrane region" description="Helical" evidence="1">
    <location>
        <begin position="81"/>
        <end position="98"/>
    </location>
</feature>
<keyword evidence="1" id="KW-0812">Transmembrane</keyword>